<dbReference type="EMBL" id="CM046395">
    <property type="protein sequence ID" value="KAI8544864.1"/>
    <property type="molecule type" value="Genomic_DNA"/>
</dbReference>
<accession>A0ACC0MW57</accession>
<organism evidence="1 2">
    <name type="scientific">Rhododendron molle</name>
    <name type="common">Chinese azalea</name>
    <name type="synonym">Azalea mollis</name>
    <dbReference type="NCBI Taxonomy" id="49168"/>
    <lineage>
        <taxon>Eukaryota</taxon>
        <taxon>Viridiplantae</taxon>
        <taxon>Streptophyta</taxon>
        <taxon>Embryophyta</taxon>
        <taxon>Tracheophyta</taxon>
        <taxon>Spermatophyta</taxon>
        <taxon>Magnoliopsida</taxon>
        <taxon>eudicotyledons</taxon>
        <taxon>Gunneridae</taxon>
        <taxon>Pentapetalae</taxon>
        <taxon>asterids</taxon>
        <taxon>Ericales</taxon>
        <taxon>Ericaceae</taxon>
        <taxon>Ericoideae</taxon>
        <taxon>Rhodoreae</taxon>
        <taxon>Rhododendron</taxon>
    </lineage>
</organism>
<sequence length="83" mass="9018">MMTRDRSILEKNLLHLAVDFAEVNSAGGMTVLGVGDGDLRGSLWRGRGGVCRRCAMPIKSSTNRLSPSKPTPILDLSQDSFKE</sequence>
<keyword evidence="2" id="KW-1185">Reference proteome</keyword>
<name>A0ACC0MW57_RHOML</name>
<dbReference type="Proteomes" id="UP001062846">
    <property type="component" value="Chromosome 8"/>
</dbReference>
<protein>
    <submittedName>
        <fullName evidence="1">Uncharacterized protein</fullName>
    </submittedName>
</protein>
<gene>
    <name evidence="1" type="ORF">RHMOL_Rhmol08G0328100</name>
</gene>
<comment type="caution">
    <text evidence="1">The sequence shown here is derived from an EMBL/GenBank/DDBJ whole genome shotgun (WGS) entry which is preliminary data.</text>
</comment>
<proteinExistence type="predicted"/>
<reference evidence="1" key="1">
    <citation type="submission" date="2022-02" db="EMBL/GenBank/DDBJ databases">
        <title>Plant Genome Project.</title>
        <authorList>
            <person name="Zhang R.-G."/>
        </authorList>
    </citation>
    <scope>NUCLEOTIDE SEQUENCE</scope>
    <source>
        <strain evidence="1">AT1</strain>
    </source>
</reference>
<evidence type="ECO:0000313" key="2">
    <source>
        <dbReference type="Proteomes" id="UP001062846"/>
    </source>
</evidence>
<evidence type="ECO:0000313" key="1">
    <source>
        <dbReference type="EMBL" id="KAI8544864.1"/>
    </source>
</evidence>